<dbReference type="Proteomes" id="UP000887458">
    <property type="component" value="Unassembled WGS sequence"/>
</dbReference>
<evidence type="ECO:0000313" key="8">
    <source>
        <dbReference type="Proteomes" id="UP000887458"/>
    </source>
</evidence>
<organism evidence="7 8">
    <name type="scientific">Dermatophagoides pteronyssinus</name>
    <name type="common">European house dust mite</name>
    <dbReference type="NCBI Taxonomy" id="6956"/>
    <lineage>
        <taxon>Eukaryota</taxon>
        <taxon>Metazoa</taxon>
        <taxon>Ecdysozoa</taxon>
        <taxon>Arthropoda</taxon>
        <taxon>Chelicerata</taxon>
        <taxon>Arachnida</taxon>
        <taxon>Acari</taxon>
        <taxon>Acariformes</taxon>
        <taxon>Sarcoptiformes</taxon>
        <taxon>Astigmata</taxon>
        <taxon>Psoroptidia</taxon>
        <taxon>Analgoidea</taxon>
        <taxon>Pyroglyphidae</taxon>
        <taxon>Dermatophagoidinae</taxon>
        <taxon>Dermatophagoides</taxon>
    </lineage>
</organism>
<comment type="caution">
    <text evidence="7">The sequence shown here is derived from an EMBL/GenBank/DDBJ whole genome shotgun (WGS) entry which is preliminary data.</text>
</comment>
<comment type="subcellular location">
    <subcellularLocation>
        <location evidence="1">Secreted</location>
    </subcellularLocation>
</comment>
<evidence type="ECO:0000256" key="6">
    <source>
        <dbReference type="SAM" id="SignalP"/>
    </source>
</evidence>
<evidence type="ECO:0000256" key="4">
    <source>
        <dbReference type="ARBA" id="ARBA00022729"/>
    </source>
</evidence>
<dbReference type="Pfam" id="PF03227">
    <property type="entry name" value="GILT"/>
    <property type="match status" value="2"/>
</dbReference>
<evidence type="ECO:0000256" key="3">
    <source>
        <dbReference type="ARBA" id="ARBA00022525"/>
    </source>
</evidence>
<evidence type="ECO:0000256" key="1">
    <source>
        <dbReference type="ARBA" id="ARBA00004613"/>
    </source>
</evidence>
<gene>
    <name evidence="7" type="primary">IFI30_4</name>
    <name evidence="7" type="ORF">DERP_010916</name>
</gene>
<dbReference type="InterPro" id="IPR036249">
    <property type="entry name" value="Thioredoxin-like_sf"/>
</dbReference>
<protein>
    <submittedName>
        <fullName evidence="7">Oxidoreductase</fullName>
    </submittedName>
</protein>
<evidence type="ECO:0000313" key="7">
    <source>
        <dbReference type="EMBL" id="KAH9426348.1"/>
    </source>
</evidence>
<keyword evidence="3" id="KW-0964">Secreted</keyword>
<accession>A0ABQ8JVA5</accession>
<dbReference type="Gene3D" id="3.40.30.10">
    <property type="entry name" value="Glutaredoxin"/>
    <property type="match status" value="2"/>
</dbReference>
<keyword evidence="4 6" id="KW-0732">Signal</keyword>
<evidence type="ECO:0000256" key="2">
    <source>
        <dbReference type="ARBA" id="ARBA00005679"/>
    </source>
</evidence>
<keyword evidence="5" id="KW-0325">Glycoprotein</keyword>
<dbReference type="EMBL" id="NJHN03000011">
    <property type="protein sequence ID" value="KAH9426348.1"/>
    <property type="molecule type" value="Genomic_DNA"/>
</dbReference>
<proteinExistence type="inferred from homology"/>
<dbReference type="InterPro" id="IPR004911">
    <property type="entry name" value="Interferon-induced_GILT"/>
</dbReference>
<keyword evidence="8" id="KW-1185">Reference proteome</keyword>
<feature type="chain" id="PRO_5045364724" evidence="6">
    <location>
        <begin position="21"/>
        <end position="437"/>
    </location>
</feature>
<dbReference type="PANTHER" id="PTHR13234:SF8">
    <property type="entry name" value="GAMMA-INTERFERON-INDUCIBLE LYSOSOMAL THIOL REDUCTASE"/>
    <property type="match status" value="1"/>
</dbReference>
<sequence>MKLIFITIVCLGFSLSTSYGQPLTEQSDKKIKVSVFYETICPACRVHFLRMVVSTRKLLGDYLDMELIPYGNARMYPQVHRIYCQHGELECYGNQCQTCVQDMYGFEKLYNYAICMFQSKHFTNPSVSAKECAQTLGMDFQKIDACAKGDRGYELALKMREKTDSANIEYVPWISVEGKTVDFHTDLTEYICENYLADKNVPGCLIGLLKLSSRISFCQKSTTTTKKMKLIFITAIFCLWCLSTTSNGQPLTNEQSNKKVKVSVYYETLCGGCRREFLKVIVPTRKALWNYLDLELIPFGNARIHQKRHFIECQHGLEECYGNQCQACAQDIYGFEKFYNYTRCMFESENYDDPTISAEECAPKVGIDFQKIDTCAKGEHGYQLALKLGKKTNAVHRKYVPWIMIEGKKYDPRNRDLKGYICKNYLANENIPACKTK</sequence>
<dbReference type="PANTHER" id="PTHR13234">
    <property type="entry name" value="GAMMA-INTERFERON INDUCIBLE LYSOSOMAL THIOL REDUCTASE GILT"/>
    <property type="match status" value="1"/>
</dbReference>
<dbReference type="SUPFAM" id="SSF52833">
    <property type="entry name" value="Thioredoxin-like"/>
    <property type="match status" value="2"/>
</dbReference>
<reference evidence="7 8" key="2">
    <citation type="journal article" date="2022" name="Mol. Biol. Evol.">
        <title>Comparative Genomics Reveals Insights into the Divergent Evolution of Astigmatic Mites and Household Pest Adaptations.</title>
        <authorList>
            <person name="Xiong Q."/>
            <person name="Wan A.T."/>
            <person name="Liu X."/>
            <person name="Fung C.S."/>
            <person name="Xiao X."/>
            <person name="Malainual N."/>
            <person name="Hou J."/>
            <person name="Wang L."/>
            <person name="Wang M."/>
            <person name="Yang K.Y."/>
            <person name="Cui Y."/>
            <person name="Leung E.L."/>
            <person name="Nong W."/>
            <person name="Shin S.K."/>
            <person name="Au S.W."/>
            <person name="Jeong K.Y."/>
            <person name="Chew F.T."/>
            <person name="Hui J.H."/>
            <person name="Leung T.F."/>
            <person name="Tungtrongchitr A."/>
            <person name="Zhong N."/>
            <person name="Liu Z."/>
            <person name="Tsui S.K."/>
        </authorList>
    </citation>
    <scope>NUCLEOTIDE SEQUENCE [LARGE SCALE GENOMIC DNA]</scope>
    <source>
        <strain evidence="7">Derp</strain>
    </source>
</reference>
<evidence type="ECO:0000256" key="5">
    <source>
        <dbReference type="ARBA" id="ARBA00023180"/>
    </source>
</evidence>
<comment type="similarity">
    <text evidence="2">Belongs to the GILT family.</text>
</comment>
<name>A0ABQ8JVA5_DERPT</name>
<feature type="signal peptide" evidence="6">
    <location>
        <begin position="1"/>
        <end position="20"/>
    </location>
</feature>
<reference evidence="7 8" key="1">
    <citation type="journal article" date="2018" name="J. Allergy Clin. Immunol.">
        <title>High-quality assembly of Dermatophagoides pteronyssinus genome and transcriptome reveals a wide range of novel allergens.</title>
        <authorList>
            <person name="Liu X.Y."/>
            <person name="Yang K.Y."/>
            <person name="Wang M.Q."/>
            <person name="Kwok J.S."/>
            <person name="Zeng X."/>
            <person name="Yang Z."/>
            <person name="Xiao X.J."/>
            <person name="Lau C.P."/>
            <person name="Li Y."/>
            <person name="Huang Z.M."/>
            <person name="Ba J.G."/>
            <person name="Yim A.K."/>
            <person name="Ouyang C.Y."/>
            <person name="Ngai S.M."/>
            <person name="Chan T.F."/>
            <person name="Leung E.L."/>
            <person name="Liu L."/>
            <person name="Liu Z.G."/>
            <person name="Tsui S.K."/>
        </authorList>
    </citation>
    <scope>NUCLEOTIDE SEQUENCE [LARGE SCALE GENOMIC DNA]</scope>
    <source>
        <strain evidence="7">Derp</strain>
    </source>
</reference>